<gene>
    <name evidence="3" type="ORF">N7493_008108</name>
</gene>
<dbReference type="InterPro" id="IPR029058">
    <property type="entry name" value="AB_hydrolase_fold"/>
</dbReference>
<dbReference type="GO" id="GO:0017000">
    <property type="term" value="P:antibiotic biosynthetic process"/>
    <property type="evidence" value="ECO:0007669"/>
    <property type="project" value="UniProtKB-ARBA"/>
</dbReference>
<evidence type="ECO:0000313" key="3">
    <source>
        <dbReference type="EMBL" id="KAJ5716197.1"/>
    </source>
</evidence>
<evidence type="ECO:0000259" key="2">
    <source>
        <dbReference type="Pfam" id="PF05057"/>
    </source>
</evidence>
<dbReference type="InterPro" id="IPR007751">
    <property type="entry name" value="DUF676_lipase-like"/>
</dbReference>
<reference evidence="3" key="1">
    <citation type="journal article" date="2023" name="IMA Fungus">
        <title>Comparative genomic study of the Penicillium genus elucidates a diverse pangenome and 15 lateral gene transfer events.</title>
        <authorList>
            <person name="Petersen C."/>
            <person name="Sorensen T."/>
            <person name="Nielsen M.R."/>
            <person name="Sondergaard T.E."/>
            <person name="Sorensen J.L."/>
            <person name="Fitzpatrick D.A."/>
            <person name="Frisvad J.C."/>
            <person name="Nielsen K.L."/>
        </authorList>
    </citation>
    <scope>NUCLEOTIDE SEQUENCE</scope>
    <source>
        <strain evidence="3">IBT 17514</strain>
    </source>
</reference>
<dbReference type="PANTHER" id="PTHR48187:SF2">
    <property type="entry name" value="LD21810P"/>
    <property type="match status" value="1"/>
</dbReference>
<keyword evidence="4" id="KW-1185">Reference proteome</keyword>
<evidence type="ECO:0000313" key="4">
    <source>
        <dbReference type="Proteomes" id="UP001215712"/>
    </source>
</evidence>
<accession>A0AAD6HGI8</accession>
<comment type="caution">
    <text evidence="3">The sequence shown here is derived from an EMBL/GenBank/DDBJ whole genome shotgun (WGS) entry which is preliminary data.</text>
</comment>
<comment type="similarity">
    <text evidence="1">Belongs to the putative lipase ROG1 family.</text>
</comment>
<dbReference type="Proteomes" id="UP001215712">
    <property type="component" value="Unassembled WGS sequence"/>
</dbReference>
<reference evidence="3" key="2">
    <citation type="submission" date="2023-01" db="EMBL/GenBank/DDBJ databases">
        <authorList>
            <person name="Petersen C."/>
        </authorList>
    </citation>
    <scope>NUCLEOTIDE SEQUENCE</scope>
    <source>
        <strain evidence="3">IBT 17514</strain>
    </source>
</reference>
<dbReference type="GO" id="GO:0072330">
    <property type="term" value="P:monocarboxylic acid biosynthetic process"/>
    <property type="evidence" value="ECO:0007669"/>
    <property type="project" value="UniProtKB-ARBA"/>
</dbReference>
<dbReference type="AlphaFoldDB" id="A0AAD6HGI8"/>
<name>A0AAD6HGI8_9EURO</name>
<dbReference type="EMBL" id="JAQJAN010000012">
    <property type="protein sequence ID" value="KAJ5716197.1"/>
    <property type="molecule type" value="Genomic_DNA"/>
</dbReference>
<proteinExistence type="inferred from homology"/>
<organism evidence="3 4">
    <name type="scientific">Penicillium malachiteum</name>
    <dbReference type="NCBI Taxonomy" id="1324776"/>
    <lineage>
        <taxon>Eukaryota</taxon>
        <taxon>Fungi</taxon>
        <taxon>Dikarya</taxon>
        <taxon>Ascomycota</taxon>
        <taxon>Pezizomycotina</taxon>
        <taxon>Eurotiomycetes</taxon>
        <taxon>Eurotiomycetidae</taxon>
        <taxon>Eurotiales</taxon>
        <taxon>Aspergillaceae</taxon>
        <taxon>Penicillium</taxon>
    </lineage>
</organism>
<sequence length="341" mass="37632">MSDRAAIKAIVKPSGLTAVYTPRNPTVDIVFVHGLNGHPYDTWTSQSGCFWPVELLVDALGPLQPRILTYGYKLSVEIFTDGAPRDSFLAHGETLVGHLSANRNLRDCADRPIIFVCHSLGGLVVKSALIHSHGTFQHQKLGHLYSVYLSTFKILFLGTPHDRSGNVKWGSLLRNICTAVLPEKFLKASPQVVTALCTNNERLQRINSQFEDIMSVFKIYFFYENRLTDPQGALDVAVDETSAAPYIPGAKRSGIDADHAYMCKFEGRNDPCYEMVAEAILQYSSQAPTVIANRWLTENSTTQTQAQVKKAEVAKIPRAGCSSSWGTLGEFSLAKFQTLSS</sequence>
<dbReference type="Gene3D" id="3.40.50.1820">
    <property type="entry name" value="alpha/beta hydrolase"/>
    <property type="match status" value="1"/>
</dbReference>
<feature type="domain" description="DUF676" evidence="2">
    <location>
        <begin position="110"/>
        <end position="206"/>
    </location>
</feature>
<dbReference type="Pfam" id="PF05057">
    <property type="entry name" value="DUF676"/>
    <property type="match status" value="1"/>
</dbReference>
<dbReference type="PANTHER" id="PTHR48187">
    <property type="entry name" value="LD21810P"/>
    <property type="match status" value="1"/>
</dbReference>
<evidence type="ECO:0000256" key="1">
    <source>
        <dbReference type="ARBA" id="ARBA00007920"/>
    </source>
</evidence>
<protein>
    <recommendedName>
        <fullName evidence="2">DUF676 domain-containing protein</fullName>
    </recommendedName>
</protein>
<dbReference type="SUPFAM" id="SSF53474">
    <property type="entry name" value="alpha/beta-Hydrolases"/>
    <property type="match status" value="1"/>
</dbReference>